<sequence length="165" mass="19160">MKNKETNVLASDNLSYNDDYIMRPFSPSLSISHLDKSSFSFGGLLEIGKLVGEMTLGEDKKYSEAHETYDPNDKNHVYLQKVQEIQDQINSIKNLYEKEVKQHMICKEKFEKIVSSYTTKKTPRKNVNIDTFKVKHLQQMNILKDILGTVKQLEEKLMKTKACCY</sequence>
<keyword evidence="2" id="KW-1185">Reference proteome</keyword>
<proteinExistence type="predicted"/>
<accession>A0A1R2AX05</accession>
<comment type="caution">
    <text evidence="1">The sequence shown here is derived from an EMBL/GenBank/DDBJ whole genome shotgun (WGS) entry which is preliminary data.</text>
</comment>
<dbReference type="Proteomes" id="UP000187209">
    <property type="component" value="Unassembled WGS sequence"/>
</dbReference>
<reference evidence="1 2" key="1">
    <citation type="submission" date="2016-11" db="EMBL/GenBank/DDBJ databases">
        <title>The macronuclear genome of Stentor coeruleus: a giant cell with tiny introns.</title>
        <authorList>
            <person name="Slabodnick M."/>
            <person name="Ruby J.G."/>
            <person name="Reiff S.B."/>
            <person name="Swart E.C."/>
            <person name="Gosai S."/>
            <person name="Prabakaran S."/>
            <person name="Witkowska E."/>
            <person name="Larue G.E."/>
            <person name="Fisher S."/>
            <person name="Freeman R.M."/>
            <person name="Gunawardena J."/>
            <person name="Chu W."/>
            <person name="Stover N.A."/>
            <person name="Gregory B.D."/>
            <person name="Nowacki M."/>
            <person name="Derisi J."/>
            <person name="Roy S.W."/>
            <person name="Marshall W.F."/>
            <person name="Sood P."/>
        </authorList>
    </citation>
    <scope>NUCLEOTIDE SEQUENCE [LARGE SCALE GENOMIC DNA]</scope>
    <source>
        <strain evidence="1">WM001</strain>
    </source>
</reference>
<protein>
    <submittedName>
        <fullName evidence="1">Uncharacterized protein</fullName>
    </submittedName>
</protein>
<evidence type="ECO:0000313" key="1">
    <source>
        <dbReference type="EMBL" id="OMJ69012.1"/>
    </source>
</evidence>
<evidence type="ECO:0000313" key="2">
    <source>
        <dbReference type="Proteomes" id="UP000187209"/>
    </source>
</evidence>
<name>A0A1R2AX05_9CILI</name>
<gene>
    <name evidence="1" type="ORF">SteCoe_33384</name>
</gene>
<organism evidence="1 2">
    <name type="scientific">Stentor coeruleus</name>
    <dbReference type="NCBI Taxonomy" id="5963"/>
    <lineage>
        <taxon>Eukaryota</taxon>
        <taxon>Sar</taxon>
        <taxon>Alveolata</taxon>
        <taxon>Ciliophora</taxon>
        <taxon>Postciliodesmatophora</taxon>
        <taxon>Heterotrichea</taxon>
        <taxon>Heterotrichida</taxon>
        <taxon>Stentoridae</taxon>
        <taxon>Stentor</taxon>
    </lineage>
</organism>
<dbReference type="EMBL" id="MPUH01001252">
    <property type="protein sequence ID" value="OMJ69012.1"/>
    <property type="molecule type" value="Genomic_DNA"/>
</dbReference>
<dbReference type="AlphaFoldDB" id="A0A1R2AX05"/>